<sequence length="70" mass="8015">MLFSPWTVKFKIPTFFPEHQVTFSCQREHGCESTRLTCLGILSPIPCRKDEIVIRRCSLFQCGSIIVGEP</sequence>
<accession>A0A059D5G9</accession>
<protein>
    <submittedName>
        <fullName evidence="1">Uncharacterized protein</fullName>
    </submittedName>
</protein>
<proteinExistence type="predicted"/>
<gene>
    <name evidence="1" type="ORF">EUGRSUZ_B02241</name>
</gene>
<evidence type="ECO:0000313" key="1">
    <source>
        <dbReference type="EMBL" id="KCW85425.1"/>
    </source>
</evidence>
<reference evidence="1" key="1">
    <citation type="submission" date="2013-07" db="EMBL/GenBank/DDBJ databases">
        <title>The genome of Eucalyptus grandis.</title>
        <authorList>
            <person name="Schmutz J."/>
            <person name="Hayes R."/>
            <person name="Myburg A."/>
            <person name="Tuskan G."/>
            <person name="Grattapaglia D."/>
            <person name="Rokhsar D.S."/>
        </authorList>
    </citation>
    <scope>NUCLEOTIDE SEQUENCE</scope>
    <source>
        <tissue evidence="1">Leaf extractions</tissue>
    </source>
</reference>
<dbReference type="EMBL" id="KK198754">
    <property type="protein sequence ID" value="KCW85425.1"/>
    <property type="molecule type" value="Genomic_DNA"/>
</dbReference>
<dbReference type="InParanoid" id="A0A059D5G9"/>
<dbReference type="Gramene" id="KCW85425">
    <property type="protein sequence ID" value="KCW85425"/>
    <property type="gene ID" value="EUGRSUZ_B02241"/>
</dbReference>
<organism evidence="1">
    <name type="scientific">Eucalyptus grandis</name>
    <name type="common">Flooded gum</name>
    <dbReference type="NCBI Taxonomy" id="71139"/>
    <lineage>
        <taxon>Eukaryota</taxon>
        <taxon>Viridiplantae</taxon>
        <taxon>Streptophyta</taxon>
        <taxon>Embryophyta</taxon>
        <taxon>Tracheophyta</taxon>
        <taxon>Spermatophyta</taxon>
        <taxon>Magnoliopsida</taxon>
        <taxon>eudicotyledons</taxon>
        <taxon>Gunneridae</taxon>
        <taxon>Pentapetalae</taxon>
        <taxon>rosids</taxon>
        <taxon>malvids</taxon>
        <taxon>Myrtales</taxon>
        <taxon>Myrtaceae</taxon>
        <taxon>Myrtoideae</taxon>
        <taxon>Eucalypteae</taxon>
        <taxon>Eucalyptus</taxon>
    </lineage>
</organism>
<dbReference type="AlphaFoldDB" id="A0A059D5G9"/>
<name>A0A059D5G9_EUCGR</name>